<protein>
    <submittedName>
        <fullName evidence="8">TldD/PmbA family protein</fullName>
    </submittedName>
</protein>
<keyword evidence="3" id="KW-0378">Hydrolase</keyword>
<dbReference type="InterPro" id="IPR002510">
    <property type="entry name" value="Metalloprtase-TldD/E_N"/>
</dbReference>
<feature type="domain" description="Metalloprotease TldD/E N-terminal" evidence="5">
    <location>
        <begin position="22"/>
        <end position="83"/>
    </location>
</feature>
<dbReference type="InterPro" id="IPR035068">
    <property type="entry name" value="TldD/PmbA_N"/>
</dbReference>
<comment type="caution">
    <text evidence="8">The sequence shown here is derived from an EMBL/GenBank/DDBJ whole genome shotgun (WGS) entry which is preliminary data.</text>
</comment>
<dbReference type="InterPro" id="IPR051463">
    <property type="entry name" value="Peptidase_U62_metallo"/>
</dbReference>
<dbReference type="Pfam" id="PF19290">
    <property type="entry name" value="PmbA_TldD_2nd"/>
    <property type="match status" value="1"/>
</dbReference>
<feature type="domain" description="Metalloprotease TldD/E C-terminal" evidence="6">
    <location>
        <begin position="222"/>
        <end position="448"/>
    </location>
</feature>
<dbReference type="PIRSF" id="PIRSF004919">
    <property type="entry name" value="TldD"/>
    <property type="match status" value="1"/>
</dbReference>
<organism evidence="8">
    <name type="scientific">Thermococcus litoralis</name>
    <dbReference type="NCBI Taxonomy" id="2265"/>
    <lineage>
        <taxon>Archaea</taxon>
        <taxon>Methanobacteriati</taxon>
        <taxon>Methanobacteriota</taxon>
        <taxon>Thermococci</taxon>
        <taxon>Thermococcales</taxon>
        <taxon>Thermococcaceae</taxon>
        <taxon>Thermococcus</taxon>
    </lineage>
</organism>
<evidence type="ECO:0000256" key="2">
    <source>
        <dbReference type="ARBA" id="ARBA00022670"/>
    </source>
</evidence>
<evidence type="ECO:0000259" key="6">
    <source>
        <dbReference type="Pfam" id="PF19289"/>
    </source>
</evidence>
<dbReference type="InterPro" id="IPR036059">
    <property type="entry name" value="TldD/PmbA_sf"/>
</dbReference>
<dbReference type="PANTHER" id="PTHR30624">
    <property type="entry name" value="UNCHARACTERIZED PROTEIN TLDD AND PMBA"/>
    <property type="match status" value="1"/>
</dbReference>
<evidence type="ECO:0000259" key="7">
    <source>
        <dbReference type="Pfam" id="PF19290"/>
    </source>
</evidence>
<feature type="domain" description="Metalloprotease TldD/E central" evidence="7">
    <location>
        <begin position="108"/>
        <end position="211"/>
    </location>
</feature>
<evidence type="ECO:0000256" key="4">
    <source>
        <dbReference type="ARBA" id="ARBA00023049"/>
    </source>
</evidence>
<accession>A0A7C5JYV8</accession>
<dbReference type="GO" id="GO:0008237">
    <property type="term" value="F:metallopeptidase activity"/>
    <property type="evidence" value="ECO:0007669"/>
    <property type="project" value="UniProtKB-KW"/>
</dbReference>
<dbReference type="InterPro" id="IPR025502">
    <property type="entry name" value="TldD"/>
</dbReference>
<dbReference type="GO" id="GO:0006508">
    <property type="term" value="P:proteolysis"/>
    <property type="evidence" value="ECO:0007669"/>
    <property type="project" value="UniProtKB-KW"/>
</dbReference>
<comment type="similarity">
    <text evidence="1">Belongs to the peptidase U62 family.</text>
</comment>
<gene>
    <name evidence="8" type="ORF">ENL40_08285</name>
</gene>
<dbReference type="InterPro" id="IPR045570">
    <property type="entry name" value="Metalloprtase-TldD/E_cen_dom"/>
</dbReference>
<dbReference type="Gene3D" id="3.30.2290.10">
    <property type="entry name" value="PmbA/TldD superfamily"/>
    <property type="match status" value="1"/>
</dbReference>
<evidence type="ECO:0000259" key="5">
    <source>
        <dbReference type="Pfam" id="PF01523"/>
    </source>
</evidence>
<dbReference type="EMBL" id="DRTU01000332">
    <property type="protein sequence ID" value="HHI01438.1"/>
    <property type="molecule type" value="Genomic_DNA"/>
</dbReference>
<dbReference type="Pfam" id="PF19289">
    <property type="entry name" value="PmbA_TldD_3rd"/>
    <property type="match status" value="1"/>
</dbReference>
<dbReference type="SUPFAM" id="SSF111283">
    <property type="entry name" value="Putative modulator of DNA gyrase, PmbA/TldD"/>
    <property type="match status" value="1"/>
</dbReference>
<evidence type="ECO:0000256" key="1">
    <source>
        <dbReference type="ARBA" id="ARBA00005836"/>
    </source>
</evidence>
<dbReference type="GO" id="GO:0005829">
    <property type="term" value="C:cytosol"/>
    <property type="evidence" value="ECO:0007669"/>
    <property type="project" value="TreeGrafter"/>
</dbReference>
<dbReference type="PANTHER" id="PTHR30624:SF0">
    <property type="entry name" value="METALLOPROTEASE SLR0863"/>
    <property type="match status" value="1"/>
</dbReference>
<proteinExistence type="inferred from homology"/>
<dbReference type="AlphaFoldDB" id="A0A7C5JYV8"/>
<reference evidence="8" key="1">
    <citation type="journal article" date="2020" name="mSystems">
        <title>Genome- and Community-Level Interaction Insights into Carbon Utilization and Element Cycling Functions of Hydrothermarchaeota in Hydrothermal Sediment.</title>
        <authorList>
            <person name="Zhou Z."/>
            <person name="Liu Y."/>
            <person name="Xu W."/>
            <person name="Pan J."/>
            <person name="Luo Z.H."/>
            <person name="Li M."/>
        </authorList>
    </citation>
    <scope>NUCLEOTIDE SEQUENCE [LARGE SCALE GENOMIC DNA]</scope>
    <source>
        <strain evidence="8">HyVt-93</strain>
    </source>
</reference>
<keyword evidence="2" id="KW-0645">Protease</keyword>
<dbReference type="Pfam" id="PF01523">
    <property type="entry name" value="PmbA_TldD_1st"/>
    <property type="match status" value="1"/>
</dbReference>
<evidence type="ECO:0000313" key="8">
    <source>
        <dbReference type="EMBL" id="HHI01438.1"/>
    </source>
</evidence>
<sequence>MEIEKLIKKAEELSQKYGVPYYEVRIARISATHIEMQNSHFEDISSNIEIGIGVRAFDGSWGFSSANDMRRAGKAIETAMKIAKATKGNSKIYTGDPVRDNAEIRVKKPFSEVDLEEKIDLLKELDSLLMGENLPNRKIAYGDGIKEQFYFNSIGSEIRTAIPRIRLSFSVTAKRGNDMQTYWKVFGGTSGWEIIEGVDFEYWTSFVKDKAKGLLNSSLPPSGEFDVIIDPELAGVFIHEALGHAAEGDAVKNRESILEGKLGEKIAVEELTVVDDPTLKGKFGSYLYDDEGIKGRRVEIIKDGILKEYLLDRETAAFFNLEPNGHGRAQSYNYQPLVRMSNTYIEPRDWSFEEMLEEVKNGLYLIGDKGGQVDIANGTFMFGAKEGYIIENGEIKTPIRDVALSGKILDVLKNIRAIGKDLKIEFPGYCGKGQWVSVDDGGPHVLTRALVGGLL</sequence>
<dbReference type="InterPro" id="IPR045569">
    <property type="entry name" value="Metalloprtase-TldD/E_C"/>
</dbReference>
<keyword evidence="4" id="KW-0482">Metalloprotease</keyword>
<evidence type="ECO:0000256" key="3">
    <source>
        <dbReference type="ARBA" id="ARBA00022801"/>
    </source>
</evidence>
<name>A0A7C5JYV8_THELI</name>
<dbReference type="Proteomes" id="UP000886217">
    <property type="component" value="Unassembled WGS sequence"/>
</dbReference>